<reference evidence="1" key="1">
    <citation type="journal article" date="2015" name="Nature">
        <title>Complex archaea that bridge the gap between prokaryotes and eukaryotes.</title>
        <authorList>
            <person name="Spang A."/>
            <person name="Saw J.H."/>
            <person name="Jorgensen S.L."/>
            <person name="Zaremba-Niedzwiedzka K."/>
            <person name="Martijn J."/>
            <person name="Lind A.E."/>
            <person name="van Eijk R."/>
            <person name="Schleper C."/>
            <person name="Guy L."/>
            <person name="Ettema T.J."/>
        </authorList>
    </citation>
    <scope>NUCLEOTIDE SEQUENCE</scope>
</reference>
<name>A0A0F9PZT3_9ZZZZ</name>
<accession>A0A0F9PZT3</accession>
<dbReference type="AlphaFoldDB" id="A0A0F9PZT3"/>
<comment type="caution">
    <text evidence="1">The sequence shown here is derived from an EMBL/GenBank/DDBJ whole genome shotgun (WGS) entry which is preliminary data.</text>
</comment>
<protein>
    <recommendedName>
        <fullName evidence="2">Baseplate protein J-like domain-containing protein</fullName>
    </recommendedName>
</protein>
<dbReference type="EMBL" id="LAZR01001915">
    <property type="protein sequence ID" value="KKN37165.1"/>
    <property type="molecule type" value="Genomic_DNA"/>
</dbReference>
<gene>
    <name evidence="1" type="ORF">LCGC14_0766440</name>
</gene>
<evidence type="ECO:0008006" key="2">
    <source>
        <dbReference type="Google" id="ProtNLM"/>
    </source>
</evidence>
<organism evidence="1">
    <name type="scientific">marine sediment metagenome</name>
    <dbReference type="NCBI Taxonomy" id="412755"/>
    <lineage>
        <taxon>unclassified sequences</taxon>
        <taxon>metagenomes</taxon>
        <taxon>ecological metagenomes</taxon>
    </lineage>
</organism>
<sequence>MSDESILGIISIEDSNGNVWSEVDFLAADVVIQNKDNIHAISGSSISIPPAKIIKFQRTPRRFITRYNSDFKLEIVFGSGVLDDQNELISLDSGKIGSDEFQTRLGSTSLDPADFLSSSTFGLAPSNTTLTITYVVGGGIESNVPANTINKIREVAVVNDRDVFSTAEQPLFDDTIRSLAINNPDPATGGKGRDTVEEIRQSTLAFFNSQNRIVTPADYKVRVHAMPPRFGGIAKSFVIQDDQLAAVENTRIGNIVTGAPNLDPVDPERDQLVANEGNPRLVNVYVLGFDENKRLRTLNLQVKQNLKQYLSQFKMLTDQIQIIDAFVVNIGVRFKIVVFKNHNVNTVLATTIDAVKDFFDIPRWDINQPIILNDLFLTIAGVEGVQSVTKLEIFNRYAFRDGGDYESFRYDIKGNALDETNGIVFPSLDPMIFEIRFPDSDIIGSAVQ</sequence>
<evidence type="ECO:0000313" key="1">
    <source>
        <dbReference type="EMBL" id="KKN37165.1"/>
    </source>
</evidence>
<proteinExistence type="predicted"/>